<feature type="signal peptide" evidence="1">
    <location>
        <begin position="1"/>
        <end position="25"/>
    </location>
</feature>
<dbReference type="Proteomes" id="UP000242381">
    <property type="component" value="Unassembled WGS sequence"/>
</dbReference>
<protein>
    <recommendedName>
        <fullName evidence="4">Secreted protein</fullName>
    </recommendedName>
</protein>
<reference evidence="2 3" key="1">
    <citation type="journal article" date="2016" name="Proc. Natl. Acad. Sci. U.S.A.">
        <title>Lipid metabolic changes in an early divergent fungus govern the establishment of a mutualistic symbiosis with endobacteria.</title>
        <authorList>
            <person name="Lastovetsky O.A."/>
            <person name="Gaspar M.L."/>
            <person name="Mondo S.J."/>
            <person name="LaButti K.M."/>
            <person name="Sandor L."/>
            <person name="Grigoriev I.V."/>
            <person name="Henry S.A."/>
            <person name="Pawlowska T.E."/>
        </authorList>
    </citation>
    <scope>NUCLEOTIDE SEQUENCE [LARGE SCALE GENOMIC DNA]</scope>
    <source>
        <strain evidence="2 3">ATCC 11559</strain>
    </source>
</reference>
<evidence type="ECO:0000313" key="2">
    <source>
        <dbReference type="EMBL" id="ORE17111.1"/>
    </source>
</evidence>
<evidence type="ECO:0000313" key="3">
    <source>
        <dbReference type="Proteomes" id="UP000242381"/>
    </source>
</evidence>
<gene>
    <name evidence="2" type="ORF">BCV71DRAFT_236113</name>
</gene>
<name>A0A1X0RYY3_RHIZD</name>
<accession>A0A1X0RYY3</accession>
<evidence type="ECO:0008006" key="4">
    <source>
        <dbReference type="Google" id="ProtNLM"/>
    </source>
</evidence>
<evidence type="ECO:0000256" key="1">
    <source>
        <dbReference type="SAM" id="SignalP"/>
    </source>
</evidence>
<feature type="chain" id="PRO_5012100326" description="Secreted protein" evidence="1">
    <location>
        <begin position="26"/>
        <end position="126"/>
    </location>
</feature>
<dbReference type="AlphaFoldDB" id="A0A1X0RYY3"/>
<organism evidence="2 3">
    <name type="scientific">Rhizopus microsporus</name>
    <dbReference type="NCBI Taxonomy" id="58291"/>
    <lineage>
        <taxon>Eukaryota</taxon>
        <taxon>Fungi</taxon>
        <taxon>Fungi incertae sedis</taxon>
        <taxon>Mucoromycota</taxon>
        <taxon>Mucoromycotina</taxon>
        <taxon>Mucoromycetes</taxon>
        <taxon>Mucorales</taxon>
        <taxon>Mucorineae</taxon>
        <taxon>Rhizopodaceae</taxon>
        <taxon>Rhizopus</taxon>
    </lineage>
</organism>
<dbReference type="EMBL" id="KV921365">
    <property type="protein sequence ID" value="ORE17111.1"/>
    <property type="molecule type" value="Genomic_DNA"/>
</dbReference>
<keyword evidence="1" id="KW-0732">Signal</keyword>
<sequence length="126" mass="15021">MRKCFSNNRILSLSYIFLLSFEGNCVILKMPPNDQRAIMTSVKEQDRNEDLAFFCLRKMQTRSVKGRREYEFLSCSHLSFVYSYFFGKGSRTPSSEEIRCQCSNECSEHWMIQDNYKRRPPFVQEK</sequence>
<proteinExistence type="predicted"/>